<organism evidence="1 2">
    <name type="scientific">Stephania cephalantha</name>
    <dbReference type="NCBI Taxonomy" id="152367"/>
    <lineage>
        <taxon>Eukaryota</taxon>
        <taxon>Viridiplantae</taxon>
        <taxon>Streptophyta</taxon>
        <taxon>Embryophyta</taxon>
        <taxon>Tracheophyta</taxon>
        <taxon>Spermatophyta</taxon>
        <taxon>Magnoliopsida</taxon>
        <taxon>Ranunculales</taxon>
        <taxon>Menispermaceae</taxon>
        <taxon>Menispermoideae</taxon>
        <taxon>Cissampelideae</taxon>
        <taxon>Stephania</taxon>
    </lineage>
</organism>
<dbReference type="AlphaFoldDB" id="A0AAP0JUE0"/>
<gene>
    <name evidence="1" type="ORF">Scep_009872</name>
</gene>
<dbReference type="PANTHER" id="PTHR36780">
    <property type="entry name" value="OS05G0241400 PROTEIN"/>
    <property type="match status" value="1"/>
</dbReference>
<sequence>MIVLLIFHGDKPKRSLIPSYLIIFNEIDRMSRLPQQDMRSWTYMVTSTHETWFGVRCVNTSKPAAKGAIVMQTAAFILVALYDGLIGVASRAMETIDQLA</sequence>
<reference evidence="1 2" key="1">
    <citation type="submission" date="2024-01" db="EMBL/GenBank/DDBJ databases">
        <title>Genome assemblies of Stephania.</title>
        <authorList>
            <person name="Yang L."/>
        </authorList>
    </citation>
    <scope>NUCLEOTIDE SEQUENCE [LARGE SCALE GENOMIC DNA]</scope>
    <source>
        <strain evidence="1">JXDWG</strain>
        <tissue evidence="1">Leaf</tissue>
    </source>
</reference>
<dbReference type="EMBL" id="JBBNAG010000004">
    <property type="protein sequence ID" value="KAK9140191.1"/>
    <property type="molecule type" value="Genomic_DNA"/>
</dbReference>
<name>A0AAP0JUE0_9MAGN</name>
<evidence type="ECO:0000313" key="2">
    <source>
        <dbReference type="Proteomes" id="UP001419268"/>
    </source>
</evidence>
<dbReference type="PANTHER" id="PTHR36780:SF1">
    <property type="entry name" value="PROFILIN"/>
    <property type="match status" value="1"/>
</dbReference>
<comment type="caution">
    <text evidence="1">The sequence shown here is derived from an EMBL/GenBank/DDBJ whole genome shotgun (WGS) entry which is preliminary data.</text>
</comment>
<keyword evidence="2" id="KW-1185">Reference proteome</keyword>
<accession>A0AAP0JUE0</accession>
<evidence type="ECO:0000313" key="1">
    <source>
        <dbReference type="EMBL" id="KAK9140191.1"/>
    </source>
</evidence>
<protein>
    <submittedName>
        <fullName evidence="1">Uncharacterized protein</fullName>
    </submittedName>
</protein>
<dbReference type="Proteomes" id="UP001419268">
    <property type="component" value="Unassembled WGS sequence"/>
</dbReference>
<proteinExistence type="predicted"/>